<name>A0ABW5CTU2_9BACT</name>
<accession>A0ABW5CTU2</accession>
<dbReference type="EMBL" id="JBHUIM010000001">
    <property type="protein sequence ID" value="MFD2245841.1"/>
    <property type="molecule type" value="Genomic_DNA"/>
</dbReference>
<keyword evidence="3" id="KW-1185">Reference proteome</keyword>
<comment type="caution">
    <text evidence="2">The sequence shown here is derived from an EMBL/GenBank/DDBJ whole genome shotgun (WGS) entry which is preliminary data.</text>
</comment>
<evidence type="ECO:0000313" key="3">
    <source>
        <dbReference type="Proteomes" id="UP001597374"/>
    </source>
</evidence>
<protein>
    <submittedName>
        <fullName evidence="2">Uncharacterized protein</fullName>
    </submittedName>
</protein>
<dbReference type="RefSeq" id="WP_250427488.1">
    <property type="nucleotide sequence ID" value="NZ_JALPRR010000001.1"/>
</dbReference>
<evidence type="ECO:0000313" key="2">
    <source>
        <dbReference type="EMBL" id="MFD2245841.1"/>
    </source>
</evidence>
<keyword evidence="1" id="KW-1133">Transmembrane helix</keyword>
<gene>
    <name evidence="2" type="ORF">ACFSKP_06215</name>
</gene>
<evidence type="ECO:0000256" key="1">
    <source>
        <dbReference type="SAM" id="Phobius"/>
    </source>
</evidence>
<keyword evidence="1" id="KW-0472">Membrane</keyword>
<keyword evidence="1" id="KW-0812">Transmembrane</keyword>
<feature type="transmembrane region" description="Helical" evidence="1">
    <location>
        <begin position="27"/>
        <end position="46"/>
    </location>
</feature>
<organism evidence="2 3">
    <name type="scientific">Pontibacter ruber</name>
    <dbReference type="NCBI Taxonomy" id="1343895"/>
    <lineage>
        <taxon>Bacteria</taxon>
        <taxon>Pseudomonadati</taxon>
        <taxon>Bacteroidota</taxon>
        <taxon>Cytophagia</taxon>
        <taxon>Cytophagales</taxon>
        <taxon>Hymenobacteraceae</taxon>
        <taxon>Pontibacter</taxon>
    </lineage>
</organism>
<proteinExistence type="predicted"/>
<sequence length="51" mass="6056">MEILEETKKAKAQEDIDKPPFFKSWAGMYWLVLGNLAFLIVLFYIITKIYE</sequence>
<reference evidence="3" key="1">
    <citation type="journal article" date="2019" name="Int. J. Syst. Evol. Microbiol.">
        <title>The Global Catalogue of Microorganisms (GCM) 10K type strain sequencing project: providing services to taxonomists for standard genome sequencing and annotation.</title>
        <authorList>
            <consortium name="The Broad Institute Genomics Platform"/>
            <consortium name="The Broad Institute Genome Sequencing Center for Infectious Disease"/>
            <person name="Wu L."/>
            <person name="Ma J."/>
        </authorList>
    </citation>
    <scope>NUCLEOTIDE SEQUENCE [LARGE SCALE GENOMIC DNA]</scope>
    <source>
        <strain evidence="3">CGMCC 4.1782</strain>
    </source>
</reference>
<dbReference type="Proteomes" id="UP001597374">
    <property type="component" value="Unassembled WGS sequence"/>
</dbReference>